<name>A0A1C3RGE8_9PROT</name>
<reference evidence="3 4" key="1">
    <citation type="submission" date="2016-07" db="EMBL/GenBank/DDBJ databases">
        <authorList>
            <person name="Lefevre C.T."/>
        </authorList>
    </citation>
    <scope>NUCLEOTIDE SEQUENCE [LARGE SCALE GENOMIC DNA]</scope>
    <source>
        <strain evidence="3">PR1</strain>
    </source>
</reference>
<evidence type="ECO:0000256" key="1">
    <source>
        <dbReference type="SAM" id="Phobius"/>
    </source>
</evidence>
<dbReference type="Gene3D" id="3.30.70.1230">
    <property type="entry name" value="Nucleotide cyclase"/>
    <property type="match status" value="1"/>
</dbReference>
<sequence length="440" mass="48714">MMLHTLICRFVGDPNERDVPKRVQGAIVEQQNVSEQLVGWIQLLVVLTFGTLYAISPKTFHPDAAFAPVPYVLSIYLAFTLLRLYLSYRMRLSGWMISLSIVADILLLFGTIFSFHIQYMQPPSFYLKAPTVLYIFIFIALRALRFEARYILLSGLAAVVGWGGMVAYVVIKDDMNTMLTRDYVHYLTSNSVLLGAEFDKIVSIIMVSLILAIATLRARVLLKQAVTQGQAAQSLSRFFSDDLAEQIKNSESDASIGDVVSREASILNVDIRGFTPLTQRSTPQEQIALITEYHARIVPVISGCGGHVDKFTGDGIMAYFGVLQASKTHAIQALKAMEDIIKASDKWNEDRVRQGLDPVVIHASCASGPIVFGVIGDAANVSAKMEKQTKLEGVRAIATAMTLECAMAQGYENAKELWELRKDRKVVGVDHAMDVIVLKE</sequence>
<keyword evidence="4" id="KW-1185">Reference proteome</keyword>
<keyword evidence="1" id="KW-0812">Transmembrane</keyword>
<keyword evidence="1" id="KW-1133">Transmembrane helix</keyword>
<dbReference type="OrthoDB" id="9789782at2"/>
<dbReference type="CDD" id="cd07302">
    <property type="entry name" value="CHD"/>
    <property type="match status" value="1"/>
</dbReference>
<dbReference type="PANTHER" id="PTHR43081:SF1">
    <property type="entry name" value="ADENYLATE CYCLASE, TERMINAL-DIFFERENTIATION SPECIFIC"/>
    <property type="match status" value="1"/>
</dbReference>
<dbReference type="SUPFAM" id="SSF55073">
    <property type="entry name" value="Nucleotide cyclase"/>
    <property type="match status" value="1"/>
</dbReference>
<dbReference type="GO" id="GO:0009190">
    <property type="term" value="P:cyclic nucleotide biosynthetic process"/>
    <property type="evidence" value="ECO:0007669"/>
    <property type="project" value="InterPro"/>
</dbReference>
<dbReference type="AlphaFoldDB" id="A0A1C3RGE8"/>
<dbReference type="GO" id="GO:0004016">
    <property type="term" value="F:adenylate cyclase activity"/>
    <property type="evidence" value="ECO:0007669"/>
    <property type="project" value="UniProtKB-ARBA"/>
</dbReference>
<dbReference type="InterPro" id="IPR029787">
    <property type="entry name" value="Nucleotide_cyclase"/>
</dbReference>
<evidence type="ECO:0000313" key="4">
    <source>
        <dbReference type="Proteomes" id="UP000231658"/>
    </source>
</evidence>
<evidence type="ECO:0000313" key="3">
    <source>
        <dbReference type="EMBL" id="SCA56377.1"/>
    </source>
</evidence>
<dbReference type="PROSITE" id="PS50125">
    <property type="entry name" value="GUANYLATE_CYCLASE_2"/>
    <property type="match status" value="1"/>
</dbReference>
<organism evidence="3 4">
    <name type="scientific">Candidatus Terasakiella magnetica</name>
    <dbReference type="NCBI Taxonomy" id="1867952"/>
    <lineage>
        <taxon>Bacteria</taxon>
        <taxon>Pseudomonadati</taxon>
        <taxon>Pseudomonadota</taxon>
        <taxon>Alphaproteobacteria</taxon>
        <taxon>Rhodospirillales</taxon>
        <taxon>Terasakiellaceae</taxon>
        <taxon>Terasakiella</taxon>
    </lineage>
</organism>
<dbReference type="InterPro" id="IPR001054">
    <property type="entry name" value="A/G_cyclase"/>
</dbReference>
<feature type="transmembrane region" description="Helical" evidence="1">
    <location>
        <begin position="125"/>
        <end position="144"/>
    </location>
</feature>
<dbReference type="SMART" id="SM00044">
    <property type="entry name" value="CYCc"/>
    <property type="match status" value="1"/>
</dbReference>
<dbReference type="GO" id="GO:0035556">
    <property type="term" value="P:intracellular signal transduction"/>
    <property type="evidence" value="ECO:0007669"/>
    <property type="project" value="InterPro"/>
</dbReference>
<feature type="transmembrane region" description="Helical" evidence="1">
    <location>
        <begin position="151"/>
        <end position="171"/>
    </location>
</feature>
<dbReference type="PANTHER" id="PTHR43081">
    <property type="entry name" value="ADENYLATE CYCLASE, TERMINAL-DIFFERENTIATION SPECIFIC-RELATED"/>
    <property type="match status" value="1"/>
</dbReference>
<evidence type="ECO:0000259" key="2">
    <source>
        <dbReference type="PROSITE" id="PS50125"/>
    </source>
</evidence>
<dbReference type="InterPro" id="IPR050697">
    <property type="entry name" value="Adenylyl/Guanylyl_Cyclase_3/4"/>
</dbReference>
<feature type="domain" description="Guanylate cyclase" evidence="2">
    <location>
        <begin position="265"/>
        <end position="386"/>
    </location>
</feature>
<dbReference type="RefSeq" id="WP_069187043.1">
    <property type="nucleotide sequence ID" value="NZ_FLYE01000012.1"/>
</dbReference>
<proteinExistence type="predicted"/>
<feature type="transmembrane region" description="Helical" evidence="1">
    <location>
        <begin position="191"/>
        <end position="214"/>
    </location>
</feature>
<dbReference type="STRING" id="1867952.MTBPR1_20225"/>
<accession>A0A1C3RGE8</accession>
<gene>
    <name evidence="3" type="ORF">MTBPR1_20225</name>
</gene>
<dbReference type="Proteomes" id="UP000231658">
    <property type="component" value="Unassembled WGS sequence"/>
</dbReference>
<dbReference type="Pfam" id="PF00211">
    <property type="entry name" value="Guanylate_cyc"/>
    <property type="match status" value="1"/>
</dbReference>
<feature type="transmembrane region" description="Helical" evidence="1">
    <location>
        <begin position="98"/>
        <end position="119"/>
    </location>
</feature>
<feature type="transmembrane region" description="Helical" evidence="1">
    <location>
        <begin position="37"/>
        <end position="56"/>
    </location>
</feature>
<keyword evidence="1" id="KW-0472">Membrane</keyword>
<feature type="transmembrane region" description="Helical" evidence="1">
    <location>
        <begin position="68"/>
        <end position="86"/>
    </location>
</feature>
<dbReference type="EMBL" id="FLYE01000012">
    <property type="protein sequence ID" value="SCA56377.1"/>
    <property type="molecule type" value="Genomic_DNA"/>
</dbReference>
<protein>
    <submittedName>
        <fullName evidence="3">Adenylate cyclase</fullName>
    </submittedName>
</protein>